<dbReference type="InterPro" id="IPR018314">
    <property type="entry name" value="RsmB/NOL1/NOP2-like_CS"/>
</dbReference>
<evidence type="ECO:0000256" key="3">
    <source>
        <dbReference type="ARBA" id="ARBA00012629"/>
    </source>
</evidence>
<dbReference type="InterPro" id="IPR023270">
    <property type="entry name" value="RCMT_NCL1"/>
</dbReference>
<feature type="domain" description="SAM-dependent MTase RsmB/NOP-type" evidence="13">
    <location>
        <begin position="40"/>
        <end position="447"/>
    </location>
</feature>
<evidence type="ECO:0000256" key="7">
    <source>
        <dbReference type="ARBA" id="ARBA00022691"/>
    </source>
</evidence>
<feature type="region of interest" description="Disordered" evidence="12">
    <location>
        <begin position="560"/>
        <end position="592"/>
    </location>
</feature>
<evidence type="ECO:0000256" key="5">
    <source>
        <dbReference type="ARBA" id="ARBA00022603"/>
    </source>
</evidence>
<keyword evidence="10" id="KW-0539">Nucleus</keyword>
<feature type="binding site" evidence="11">
    <location>
        <begin position="163"/>
        <end position="169"/>
    </location>
    <ligand>
        <name>S-adenosyl-L-methionine</name>
        <dbReference type="ChEBI" id="CHEBI:59789"/>
    </ligand>
</feature>
<evidence type="ECO:0000256" key="9">
    <source>
        <dbReference type="ARBA" id="ARBA00022884"/>
    </source>
</evidence>
<dbReference type="Pfam" id="PF25378">
    <property type="entry name" value="PUA_NSUN2"/>
    <property type="match status" value="1"/>
</dbReference>
<evidence type="ECO:0000256" key="8">
    <source>
        <dbReference type="ARBA" id="ARBA00022694"/>
    </source>
</evidence>
<feature type="non-terminal residue" evidence="14">
    <location>
        <position position="1"/>
    </location>
</feature>
<keyword evidence="9 11" id="KW-0694">RNA-binding</keyword>
<accession>A0ABQ8S462</accession>
<dbReference type="PROSITE" id="PS51686">
    <property type="entry name" value="SAM_MT_RSMB_NOP"/>
    <property type="match status" value="1"/>
</dbReference>
<keyword evidence="6 11" id="KW-0808">Transferase</keyword>
<protein>
    <recommendedName>
        <fullName evidence="3">tRNA (cytosine(34)-C(5))-methyltransferase</fullName>
        <ecNumber evidence="3">2.1.1.203</ecNumber>
    </recommendedName>
</protein>
<dbReference type="InterPro" id="IPR023267">
    <property type="entry name" value="RCMT"/>
</dbReference>
<dbReference type="InterPro" id="IPR001678">
    <property type="entry name" value="MeTrfase_RsmB-F_NOP2_dom"/>
</dbReference>
<dbReference type="Proteomes" id="UP001148838">
    <property type="component" value="Unassembled WGS sequence"/>
</dbReference>
<keyword evidence="15" id="KW-1185">Reference proteome</keyword>
<evidence type="ECO:0000256" key="12">
    <source>
        <dbReference type="SAM" id="MobiDB-lite"/>
    </source>
</evidence>
<evidence type="ECO:0000313" key="15">
    <source>
        <dbReference type="Proteomes" id="UP001148838"/>
    </source>
</evidence>
<dbReference type="Pfam" id="PF01189">
    <property type="entry name" value="Methyltr_RsmB-F"/>
    <property type="match status" value="2"/>
</dbReference>
<reference evidence="14 15" key="1">
    <citation type="journal article" date="2022" name="Allergy">
        <title>Genome assembly and annotation of Periplaneta americana reveal a comprehensive cockroach allergen profile.</title>
        <authorList>
            <person name="Wang L."/>
            <person name="Xiong Q."/>
            <person name="Saelim N."/>
            <person name="Wang L."/>
            <person name="Nong W."/>
            <person name="Wan A.T."/>
            <person name="Shi M."/>
            <person name="Liu X."/>
            <person name="Cao Q."/>
            <person name="Hui J.H.L."/>
            <person name="Sookrung N."/>
            <person name="Leung T.F."/>
            <person name="Tungtrongchitr A."/>
            <person name="Tsui S.K.W."/>
        </authorList>
    </citation>
    <scope>NUCLEOTIDE SEQUENCE [LARGE SCALE GENOMIC DNA]</scope>
    <source>
        <strain evidence="14">PWHHKU_190912</strain>
    </source>
</reference>
<feature type="active site" description="Nucleophile" evidence="11">
    <location>
        <position position="386"/>
    </location>
</feature>
<comment type="similarity">
    <text evidence="2 11">Belongs to the class I-like SAM-binding methyltransferase superfamily. RsmB/NOP family.</text>
</comment>
<comment type="subcellular location">
    <subcellularLocation>
        <location evidence="1">Nucleus</location>
    </subcellularLocation>
</comment>
<dbReference type="Pfam" id="PF25376">
    <property type="entry name" value="Pre-PUA_NSUN2"/>
    <property type="match status" value="1"/>
</dbReference>
<feature type="binding site" evidence="11">
    <location>
        <position position="220"/>
    </location>
    <ligand>
        <name>S-adenosyl-L-methionine</name>
        <dbReference type="ChEBI" id="CHEBI:59789"/>
    </ligand>
</feature>
<keyword evidence="4" id="KW-0820">tRNA-binding</keyword>
<dbReference type="PRINTS" id="PR02008">
    <property type="entry name" value="RCMTFAMILY"/>
</dbReference>
<organism evidence="14 15">
    <name type="scientific">Periplaneta americana</name>
    <name type="common">American cockroach</name>
    <name type="synonym">Blatta americana</name>
    <dbReference type="NCBI Taxonomy" id="6978"/>
    <lineage>
        <taxon>Eukaryota</taxon>
        <taxon>Metazoa</taxon>
        <taxon>Ecdysozoa</taxon>
        <taxon>Arthropoda</taxon>
        <taxon>Hexapoda</taxon>
        <taxon>Insecta</taxon>
        <taxon>Pterygota</taxon>
        <taxon>Neoptera</taxon>
        <taxon>Polyneoptera</taxon>
        <taxon>Dictyoptera</taxon>
        <taxon>Blattodea</taxon>
        <taxon>Blattoidea</taxon>
        <taxon>Blattidae</taxon>
        <taxon>Blattinae</taxon>
        <taxon>Periplaneta</taxon>
    </lineage>
</organism>
<evidence type="ECO:0000256" key="10">
    <source>
        <dbReference type="ARBA" id="ARBA00023242"/>
    </source>
</evidence>
<gene>
    <name evidence="14" type="ORF">ANN_25685</name>
</gene>
<dbReference type="SUPFAM" id="SSF53335">
    <property type="entry name" value="S-adenosyl-L-methionine-dependent methyltransferases"/>
    <property type="match status" value="1"/>
</dbReference>
<comment type="caution">
    <text evidence="14">The sequence shown here is derived from an EMBL/GenBank/DDBJ whole genome shotgun (WGS) entry which is preliminary data.</text>
</comment>
<evidence type="ECO:0000256" key="6">
    <source>
        <dbReference type="ARBA" id="ARBA00022679"/>
    </source>
</evidence>
<proteinExistence type="inferred from homology"/>
<name>A0ABQ8S462_PERAM</name>
<evidence type="ECO:0000256" key="4">
    <source>
        <dbReference type="ARBA" id="ARBA00022555"/>
    </source>
</evidence>
<dbReference type="InterPro" id="IPR029063">
    <property type="entry name" value="SAM-dependent_MTases_sf"/>
</dbReference>
<evidence type="ECO:0000256" key="1">
    <source>
        <dbReference type="ARBA" id="ARBA00004123"/>
    </source>
</evidence>
<evidence type="ECO:0000313" key="14">
    <source>
        <dbReference type="EMBL" id="KAJ4428692.1"/>
    </source>
</evidence>
<dbReference type="PRINTS" id="PR02011">
    <property type="entry name" value="RCMTNCL1"/>
</dbReference>
<dbReference type="PANTHER" id="PTHR22808:SF1">
    <property type="entry name" value="RNA CYTOSINE-C(5)-METHYLTRANSFERASE NSUN2-RELATED"/>
    <property type="match status" value="1"/>
</dbReference>
<feature type="binding site" evidence="11">
    <location>
        <position position="247"/>
    </location>
    <ligand>
        <name>S-adenosyl-L-methionine</name>
        <dbReference type="ChEBI" id="CHEBI:59789"/>
    </ligand>
</feature>
<keyword evidence="5 11" id="KW-0489">Methyltransferase</keyword>
<evidence type="ECO:0000259" key="13">
    <source>
        <dbReference type="PROSITE" id="PS51686"/>
    </source>
</evidence>
<keyword evidence="7 11" id="KW-0949">S-adenosyl-L-methionine</keyword>
<keyword evidence="8" id="KW-0819">tRNA processing</keyword>
<dbReference type="PANTHER" id="PTHR22808">
    <property type="entry name" value="NCL1 YEAST -RELATED NOL1/NOP2/FMU SUN DOMAIN-CONTAINING"/>
    <property type="match status" value="1"/>
</dbReference>
<dbReference type="InterPro" id="IPR057286">
    <property type="entry name" value="PUA_NSUN2"/>
</dbReference>
<feature type="compositionally biased region" description="Basic and acidic residues" evidence="12">
    <location>
        <begin position="560"/>
        <end position="569"/>
    </location>
</feature>
<dbReference type="EC" id="2.1.1.203" evidence="3"/>
<evidence type="ECO:0000256" key="11">
    <source>
        <dbReference type="PROSITE-ProRule" id="PRU01023"/>
    </source>
</evidence>
<sequence length="798" mass="89851">NKLDRKAQRHHYKEIVRENAEFEKYYKLQKVCPDEEWDNFIASIKENLPTAFRITGSKSEAKALLGIVKGKFFKDCLLNPSQSDGDSKETQQEPICLPWYPDGLAWQLQLTRKDIRRSEAYFRLHNFLISETECGNISRQEVVSMIPPLLLDVKPHHKILDMCAAPGSKTAQLIELLHGEDGTLPSGFVIANDVDNSRCYMLVHQAKRLNSPCIVITNHDSAVMPNFTVTDEGGSSTMLKFDRVLCDVPCSGDGTLRKNPDIWLKWNTANGNNLHGPHIDVSLTCEYDPKLQEYCICSQNMPQFDSEGIPNQAPETNKPMILNGPTSRNREGSDQVSVEAKQLGHLYLSIDQETFDPSTGETIQSRILRRGAEMLAVGGRLVYSTCSLNPLENEAVIHRLLVDSNGAVKIVDVSSQLPGLKYRQGLSYWLPTSRDMVGYTSYSDVPEKWQTQVRPQMFPPSPEDASTFNLDRCLPKDLFPSGLPTNTLYAFLDSPIRATCPAHLKRLDLMFLIMSERESKFHNHTEEPHTNPTTPAGHRGFFVAVVQKLRPLPWESAAKHLATDSKEEGPGSAENSSDDKPPVGPPRKRRRTHGYKEDPFVFFTEDEHLWPSIRDFYGISNELQPTCLLTRCKEGKKKNIYFTSPAVRDIVVNNHEKIKLINTGVKTFVRCDNKSMQCAFRLAQEGLHSIFPYVGPKRKVFVSKSDLIKLLLNDDPKFPPETSTLDAATQEQLTDISLGSCVLVYNEEEGLSSDEENPPLTLTMVGWRGAKSMRAYVPVSDCIHYLRLCGADVSKYGE</sequence>
<feature type="binding site" evidence="11">
    <location>
        <position position="193"/>
    </location>
    <ligand>
        <name>S-adenosyl-L-methionine</name>
        <dbReference type="ChEBI" id="CHEBI:59789"/>
    </ligand>
</feature>
<dbReference type="EMBL" id="JAJSOF020000036">
    <property type="protein sequence ID" value="KAJ4428692.1"/>
    <property type="molecule type" value="Genomic_DNA"/>
</dbReference>
<dbReference type="PROSITE" id="PS01153">
    <property type="entry name" value="NOL1_NOP2_SUN"/>
    <property type="match status" value="1"/>
</dbReference>
<evidence type="ECO:0000256" key="2">
    <source>
        <dbReference type="ARBA" id="ARBA00007494"/>
    </source>
</evidence>
<dbReference type="Gene3D" id="3.40.50.150">
    <property type="entry name" value="Vaccinia Virus protein VP39"/>
    <property type="match status" value="1"/>
</dbReference>
<dbReference type="InterPro" id="IPR057285">
    <property type="entry name" value="Pre-PUA_NSUN2"/>
</dbReference>
<dbReference type="InterPro" id="IPR049560">
    <property type="entry name" value="MeTrfase_RsmB-F_NOP2_cat"/>
</dbReference>